<evidence type="ECO:0000256" key="1">
    <source>
        <dbReference type="SAM" id="MobiDB-lite"/>
    </source>
</evidence>
<accession>A0A1I8C0T4</accession>
<dbReference type="AlphaFoldDB" id="A0A1I8C0T4"/>
<proteinExistence type="predicted"/>
<feature type="region of interest" description="Disordered" evidence="1">
    <location>
        <begin position="74"/>
        <end position="108"/>
    </location>
</feature>
<evidence type="ECO:0000313" key="3">
    <source>
        <dbReference type="WBParaSite" id="MhA1_Contig899.frz3.gene3"/>
    </source>
</evidence>
<dbReference type="WBParaSite" id="MhA1_Contig899.frz3.gene3">
    <property type="protein sequence ID" value="MhA1_Contig899.frz3.gene3"/>
    <property type="gene ID" value="MhA1_Contig899.frz3.gene3"/>
</dbReference>
<feature type="compositionally biased region" description="Polar residues" evidence="1">
    <location>
        <begin position="94"/>
        <end position="108"/>
    </location>
</feature>
<reference evidence="3" key="1">
    <citation type="submission" date="2016-11" db="UniProtKB">
        <authorList>
            <consortium name="WormBaseParasite"/>
        </authorList>
    </citation>
    <scope>IDENTIFICATION</scope>
</reference>
<sequence length="399" mass="45511">MSSNISKKQQEQIIKEAVQIVMGDLVTEVKEFKQEQRQHNFNIQQSIQYIIQQLQPCRPQGSKYNDPVVDVNVHSQQKKRPRYSDQQRLDSENSQHVGEQQPHQYNPTTTRVSENLSQMVTVQSSSSQQQQLRFPLEPVVTENFPMDMPAVQMQKQHCGGSNAVFDVNMHSQQKRSSQQQKPVVTENFPMDMPTVQTRGFTQQQPHYPVEPVASENLPLALPTSQTQKQHYRPQVDGTITPVLISSANMGNIVNNYPIVSRQSARQYNPTNTCVSGNHAPVITVQSQQQPFRLPLVRPHSSIAIIGDIQPLQERGTHHQQLHYLPVQQVASENLPLAMPTFQTHQLPQQRQLDFNSQANIAPANFEPDMFTVQTQHHYGQHFEGVPLQPQPYDFLSEIT</sequence>
<protein>
    <submittedName>
        <fullName evidence="3">TORC_N domain-containing protein</fullName>
    </submittedName>
</protein>
<dbReference type="Proteomes" id="UP000095281">
    <property type="component" value="Unplaced"/>
</dbReference>
<organism evidence="2 3">
    <name type="scientific">Meloidogyne hapla</name>
    <name type="common">Root-knot nematode worm</name>
    <dbReference type="NCBI Taxonomy" id="6305"/>
    <lineage>
        <taxon>Eukaryota</taxon>
        <taxon>Metazoa</taxon>
        <taxon>Ecdysozoa</taxon>
        <taxon>Nematoda</taxon>
        <taxon>Chromadorea</taxon>
        <taxon>Rhabditida</taxon>
        <taxon>Tylenchina</taxon>
        <taxon>Tylenchomorpha</taxon>
        <taxon>Tylenchoidea</taxon>
        <taxon>Meloidogynidae</taxon>
        <taxon>Meloidogyninae</taxon>
        <taxon>Meloidogyne</taxon>
    </lineage>
</organism>
<name>A0A1I8C0T4_MELHA</name>
<evidence type="ECO:0000313" key="2">
    <source>
        <dbReference type="Proteomes" id="UP000095281"/>
    </source>
</evidence>
<keyword evidence="2" id="KW-1185">Reference proteome</keyword>
<feature type="compositionally biased region" description="Basic and acidic residues" evidence="1">
    <location>
        <begin position="82"/>
        <end position="93"/>
    </location>
</feature>